<evidence type="ECO:0000256" key="1">
    <source>
        <dbReference type="SAM" id="MobiDB-lite"/>
    </source>
</evidence>
<organism evidence="2 3">
    <name type="scientific">Pseudoalteromonas ruthenica</name>
    <dbReference type="NCBI Taxonomy" id="151081"/>
    <lineage>
        <taxon>Bacteria</taxon>
        <taxon>Pseudomonadati</taxon>
        <taxon>Pseudomonadota</taxon>
        <taxon>Gammaproteobacteria</taxon>
        <taxon>Alteromonadales</taxon>
        <taxon>Pseudoalteromonadaceae</taxon>
        <taxon>Pseudoalteromonas</taxon>
    </lineage>
</organism>
<dbReference type="Proteomes" id="UP000305874">
    <property type="component" value="Unassembled WGS sequence"/>
</dbReference>
<gene>
    <name evidence="2" type="ORF">CWC05_21855</name>
</gene>
<feature type="non-terminal residue" evidence="2">
    <location>
        <position position="27"/>
    </location>
</feature>
<dbReference type="GO" id="GO:0008168">
    <property type="term" value="F:methyltransferase activity"/>
    <property type="evidence" value="ECO:0007669"/>
    <property type="project" value="UniProtKB-KW"/>
</dbReference>
<dbReference type="GO" id="GO:0032259">
    <property type="term" value="P:methylation"/>
    <property type="evidence" value="ECO:0007669"/>
    <property type="project" value="UniProtKB-KW"/>
</dbReference>
<protein>
    <submittedName>
        <fullName evidence="2">SAM-dependent methyltransferase</fullName>
    </submittedName>
</protein>
<proteinExistence type="predicted"/>
<dbReference type="EMBL" id="PNCG01000640">
    <property type="protein sequence ID" value="TMP75659.1"/>
    <property type="molecule type" value="Genomic_DNA"/>
</dbReference>
<feature type="region of interest" description="Disordered" evidence="1">
    <location>
        <begin position="1"/>
        <end position="27"/>
    </location>
</feature>
<evidence type="ECO:0000313" key="3">
    <source>
        <dbReference type="Proteomes" id="UP000305874"/>
    </source>
</evidence>
<reference evidence="2 3" key="1">
    <citation type="submission" date="2017-12" db="EMBL/GenBank/DDBJ databases">
        <authorList>
            <person name="Paulsen S."/>
            <person name="Gram L.K."/>
        </authorList>
    </citation>
    <scope>NUCLEOTIDE SEQUENCE [LARGE SCALE GENOMIC DNA]</scope>
    <source>
        <strain evidence="2 3">S2897</strain>
    </source>
</reference>
<reference evidence="3" key="2">
    <citation type="submission" date="2019-06" db="EMBL/GenBank/DDBJ databases">
        <title>Co-occurence of chitin degradation, pigmentation and bioactivity in marine Pseudoalteromonas.</title>
        <authorList>
            <person name="Sonnenschein E.C."/>
            <person name="Bech P.K."/>
        </authorList>
    </citation>
    <scope>NUCLEOTIDE SEQUENCE [LARGE SCALE GENOMIC DNA]</scope>
    <source>
        <strain evidence="3">S2897</strain>
    </source>
</reference>
<keyword evidence="2" id="KW-0808">Transferase</keyword>
<feature type="compositionally biased region" description="Basic and acidic residues" evidence="1">
    <location>
        <begin position="14"/>
        <end position="27"/>
    </location>
</feature>
<keyword evidence="2" id="KW-0489">Methyltransferase</keyword>
<dbReference type="AlphaFoldDB" id="A0A5S3YLD7"/>
<evidence type="ECO:0000313" key="2">
    <source>
        <dbReference type="EMBL" id="TMP75659.1"/>
    </source>
</evidence>
<accession>A0A5S3YLD7</accession>
<comment type="caution">
    <text evidence="2">The sequence shown here is derived from an EMBL/GenBank/DDBJ whole genome shotgun (WGS) entry which is preliminary data.</text>
</comment>
<sequence>MKPALSFQQGPKPLDWKDFPHGDYVRG</sequence>
<name>A0A5S3YLD7_9GAMM</name>